<dbReference type="AlphaFoldDB" id="A0A6G0HEM6"/>
<feature type="compositionally biased region" description="Basic and acidic residues" evidence="1">
    <location>
        <begin position="74"/>
        <end position="83"/>
    </location>
</feature>
<accession>A0A6G0HEM6</accession>
<feature type="region of interest" description="Disordered" evidence="1">
    <location>
        <begin position="74"/>
        <end position="100"/>
    </location>
</feature>
<name>A0A6G0HEM6_LARCR</name>
<feature type="region of interest" description="Disordered" evidence="1">
    <location>
        <begin position="1"/>
        <end position="40"/>
    </location>
</feature>
<feature type="compositionally biased region" description="Gly residues" evidence="1">
    <location>
        <begin position="142"/>
        <end position="155"/>
    </location>
</feature>
<keyword evidence="3" id="KW-1185">Reference proteome</keyword>
<evidence type="ECO:0000313" key="2">
    <source>
        <dbReference type="EMBL" id="KAE8277688.1"/>
    </source>
</evidence>
<organism evidence="2 3">
    <name type="scientific">Larimichthys crocea</name>
    <name type="common">Large yellow croaker</name>
    <name type="synonym">Pseudosciaena crocea</name>
    <dbReference type="NCBI Taxonomy" id="215358"/>
    <lineage>
        <taxon>Eukaryota</taxon>
        <taxon>Metazoa</taxon>
        <taxon>Chordata</taxon>
        <taxon>Craniata</taxon>
        <taxon>Vertebrata</taxon>
        <taxon>Euteleostomi</taxon>
        <taxon>Actinopterygii</taxon>
        <taxon>Neopterygii</taxon>
        <taxon>Teleostei</taxon>
        <taxon>Neoteleostei</taxon>
        <taxon>Acanthomorphata</taxon>
        <taxon>Eupercaria</taxon>
        <taxon>Sciaenidae</taxon>
        <taxon>Larimichthys</taxon>
    </lineage>
</organism>
<evidence type="ECO:0000256" key="1">
    <source>
        <dbReference type="SAM" id="MobiDB-lite"/>
    </source>
</evidence>
<proteinExistence type="predicted"/>
<comment type="caution">
    <text evidence="2">The sequence shown here is derived from an EMBL/GenBank/DDBJ whole genome shotgun (WGS) entry which is preliminary data.</text>
</comment>
<evidence type="ECO:0000313" key="3">
    <source>
        <dbReference type="Proteomes" id="UP000424527"/>
    </source>
</evidence>
<gene>
    <name evidence="2" type="ORF">D5F01_LYC24302</name>
</gene>
<dbReference type="Proteomes" id="UP000424527">
    <property type="component" value="Unassembled WGS sequence"/>
</dbReference>
<feature type="region of interest" description="Disordered" evidence="1">
    <location>
        <begin position="137"/>
        <end position="170"/>
    </location>
</feature>
<sequence>MATSNQQLHPSEQQGAAVTSSGGPCETEPDRAGPSWTREVCPEPAAGVVPTLRPAVTAAAVAGRSLDVKRWVETRAGQHEVSTDLHTPVQRSETSPEKQLEAGKVEQLRFLWKIKFVQEEQQSNVFLTTCVLIGSSKRGGDGGDGGTEGTEGTEGGDVPLGFESLTNVMQ</sequence>
<protein>
    <submittedName>
        <fullName evidence="2">Uncharacterized protein</fullName>
    </submittedName>
</protein>
<dbReference type="EMBL" id="REGW02000266">
    <property type="protein sequence ID" value="KAE8277688.1"/>
    <property type="molecule type" value="Genomic_DNA"/>
</dbReference>
<reference evidence="2 3" key="1">
    <citation type="submission" date="2019-07" db="EMBL/GenBank/DDBJ databases">
        <title>Chromosome genome assembly for large yellow croaker.</title>
        <authorList>
            <person name="Xiao S."/>
        </authorList>
    </citation>
    <scope>NUCLEOTIDE SEQUENCE [LARGE SCALE GENOMIC DNA]</scope>
    <source>
        <strain evidence="2">JMULYC20181020</strain>
        <tissue evidence="2">Muscle</tissue>
    </source>
</reference>
<feature type="compositionally biased region" description="Polar residues" evidence="1">
    <location>
        <begin position="1"/>
        <end position="22"/>
    </location>
</feature>